<dbReference type="Proteomes" id="UP000317572">
    <property type="component" value="Chromosome"/>
</dbReference>
<dbReference type="InterPro" id="IPR014161">
    <property type="entry name" value="Tol-Pal_TolA"/>
</dbReference>
<dbReference type="STRING" id="614.XJ20_16565"/>
<dbReference type="EMBL" id="CP033893">
    <property type="protein sequence ID" value="QDL33158.1"/>
    <property type="molecule type" value="Genomic_DNA"/>
</dbReference>
<evidence type="ECO:0000313" key="2">
    <source>
        <dbReference type="Proteomes" id="UP000317572"/>
    </source>
</evidence>
<dbReference type="SUPFAM" id="SSF74653">
    <property type="entry name" value="TolA/TonB C-terminal domain"/>
    <property type="match status" value="1"/>
</dbReference>
<sequence>MPRHCAERQGCRMMKTGMWLLVALLPLLAGCNTDHRTEIAGLEKPMSAAASVQPPSGNYPERMRRAITQEMPTLGKYKSQTCSISIHLLPDGSLKDFKVLAGDAEFCAVASQAVQRAKLPKMTSQTEYALFNSSVLDFVP</sequence>
<proteinExistence type="predicted"/>
<organism evidence="1 2">
    <name type="scientific">Serratia liquefaciens</name>
    <dbReference type="NCBI Taxonomy" id="614"/>
    <lineage>
        <taxon>Bacteria</taxon>
        <taxon>Pseudomonadati</taxon>
        <taxon>Pseudomonadota</taxon>
        <taxon>Gammaproteobacteria</taxon>
        <taxon>Enterobacterales</taxon>
        <taxon>Yersiniaceae</taxon>
        <taxon>Serratia</taxon>
    </lineage>
</organism>
<reference evidence="1 2" key="1">
    <citation type="submission" date="2018-11" db="EMBL/GenBank/DDBJ databases">
        <title>The first complete genome of Serratia liquefaciens isolated from metalophyte plant revel distinctness adaptive mechanisms in an extreme habitat.</title>
        <authorList>
            <person name="Caneschi W.L."/>
            <person name="Sanchez A.B."/>
            <person name="Felestrino E.B."/>
            <person name="Assis R.A.B."/>
            <person name="Lemes C.G.C."/>
            <person name="Cordeiro I.F."/>
            <person name="Fonseca N.P."/>
            <person name="Villa M."/>
            <person name="Vieira I.T."/>
            <person name="Moraes L.A."/>
            <person name="Kamino L.H.Y."/>
            <person name="do Carmo F."/>
            <person name="Garcia C.M."/>
            <person name="Almeida N.F."/>
            <person name="Silva R.S."/>
            <person name="Ferro J.A."/>
            <person name="Ferro M.I.T."/>
            <person name="Varani A.M."/>
            <person name="Ferreira R.M."/>
            <person name="dos Santos V.L."/>
            <person name="Silva U.C."/>
            <person name="Setubal J.C."/>
            <person name="Moreira L.M."/>
        </authorList>
    </citation>
    <scope>NUCLEOTIDE SEQUENCE [LARGE SCALE GENOMIC DNA]</scope>
    <source>
        <strain evidence="1 2">FG3</strain>
    </source>
</reference>
<dbReference type="Gene3D" id="3.30.1150.10">
    <property type="match status" value="1"/>
</dbReference>
<accession>A0A515CYB6</accession>
<dbReference type="Pfam" id="PF06519">
    <property type="entry name" value="TolA"/>
    <property type="match status" value="1"/>
</dbReference>
<protein>
    <submittedName>
        <fullName evidence="1">Cell envelope biogenesis protein TolA</fullName>
    </submittedName>
</protein>
<dbReference type="AlphaFoldDB" id="A0A515CYB6"/>
<dbReference type="GO" id="GO:0019534">
    <property type="term" value="F:toxin transmembrane transporter activity"/>
    <property type="evidence" value="ECO:0007669"/>
    <property type="project" value="InterPro"/>
</dbReference>
<evidence type="ECO:0000313" key="1">
    <source>
        <dbReference type="EMBL" id="QDL33158.1"/>
    </source>
</evidence>
<dbReference type="GO" id="GO:0043213">
    <property type="term" value="P:bacteriocin transport"/>
    <property type="evidence" value="ECO:0007669"/>
    <property type="project" value="InterPro"/>
</dbReference>
<dbReference type="PROSITE" id="PS51257">
    <property type="entry name" value="PROKAR_LIPOPROTEIN"/>
    <property type="match status" value="1"/>
</dbReference>
<name>A0A515CYB6_SERLI</name>
<dbReference type="GO" id="GO:0016020">
    <property type="term" value="C:membrane"/>
    <property type="evidence" value="ECO:0007669"/>
    <property type="project" value="InterPro"/>
</dbReference>
<gene>
    <name evidence="1" type="ORF">EGO53_15710</name>
</gene>